<protein>
    <submittedName>
        <fullName evidence="1">Uncharacterized protein</fullName>
    </submittedName>
</protein>
<reference evidence="1 2" key="1">
    <citation type="journal article" date="2015" name="PLoS Pathog.">
        <title>Leptomonas seymouri: Adaptations to the Dixenous Life Cycle Analyzed by Genome Sequencing, Transcriptome Profiling and Co-infection with Leishmania donovani.</title>
        <authorList>
            <person name="Kraeva N."/>
            <person name="Butenko A."/>
            <person name="Hlavacova J."/>
            <person name="Kostygov A."/>
            <person name="Myskova J."/>
            <person name="Grybchuk D."/>
            <person name="Lestinova T."/>
            <person name="Votypka J."/>
            <person name="Volf P."/>
            <person name="Opperdoes F."/>
            <person name="Flegontov P."/>
            <person name="Lukes J."/>
            <person name="Yurchenko V."/>
        </authorList>
    </citation>
    <scope>NUCLEOTIDE SEQUENCE [LARGE SCALE GENOMIC DNA]</scope>
    <source>
        <strain evidence="1 2">ATCC 30220</strain>
    </source>
</reference>
<sequence length="410" mass="46850">MILNLQDFIIRYYMFRCRFAEMPWPFLKCSKRHLVLHMDINKTIIQVDQAGGRTLDDVLNSNVAANVYGLIDSKDNRWKALYGPFDKTVTSLPSSAGELITYDAYIDRLYCEPPGMQELPKQEKDAVWKTVSNLRRQATGKFTHTGEPGEAYAPLVELQRQHLKCGDEYYHIIPSFFKLINNLSELDMPFTLIFRTFGSDLGSVLQEWRSFVQGEHICKPAGPILQRMRDNYREPLCGSIYRNADEIYICYGPQVSLSALLGPRFEETHSEKVLEHLRRLPGCTSACETSFADLNDNIVHYFAGSNNVGGLVDYYPNWAQGAERRTGGKVFPVPLRDPNSYYVFFDDNIFMGDERSIVDLRETGSSESILDPEIERKYCVPANAFKAIVDDNYFVDELRECLTLQSGNAL</sequence>
<accession>A0A0N1IM57</accession>
<dbReference type="Proteomes" id="UP000038009">
    <property type="component" value="Unassembled WGS sequence"/>
</dbReference>
<name>A0A0N1IM57_LEPSE</name>
<dbReference type="AlphaFoldDB" id="A0A0N1IM57"/>
<dbReference type="VEuPathDB" id="TriTrypDB:Lsey_0022_0320"/>
<proteinExistence type="predicted"/>
<dbReference type="OrthoDB" id="417678at2759"/>
<evidence type="ECO:0000313" key="1">
    <source>
        <dbReference type="EMBL" id="KPI89511.1"/>
    </source>
</evidence>
<keyword evidence="2" id="KW-1185">Reference proteome</keyword>
<dbReference type="EMBL" id="LJSK01000022">
    <property type="protein sequence ID" value="KPI89511.1"/>
    <property type="molecule type" value="Genomic_DNA"/>
</dbReference>
<comment type="caution">
    <text evidence="1">The sequence shown here is derived from an EMBL/GenBank/DDBJ whole genome shotgun (WGS) entry which is preliminary data.</text>
</comment>
<dbReference type="OMA" id="CEGAVSY"/>
<organism evidence="1 2">
    <name type="scientific">Leptomonas seymouri</name>
    <dbReference type="NCBI Taxonomy" id="5684"/>
    <lineage>
        <taxon>Eukaryota</taxon>
        <taxon>Discoba</taxon>
        <taxon>Euglenozoa</taxon>
        <taxon>Kinetoplastea</taxon>
        <taxon>Metakinetoplastina</taxon>
        <taxon>Trypanosomatida</taxon>
        <taxon>Trypanosomatidae</taxon>
        <taxon>Leishmaniinae</taxon>
        <taxon>Leptomonas</taxon>
    </lineage>
</organism>
<evidence type="ECO:0000313" key="2">
    <source>
        <dbReference type="Proteomes" id="UP000038009"/>
    </source>
</evidence>
<gene>
    <name evidence="1" type="ORF">ABL78_1387</name>
</gene>
<dbReference type="PANTHER" id="PTHR36960">
    <property type="entry name" value="SI:DKEY-32E6.3"/>
    <property type="match status" value="1"/>
</dbReference>
<dbReference type="PANTHER" id="PTHR36960:SF1">
    <property type="entry name" value="SI:DKEY-32E6.3"/>
    <property type="match status" value="1"/>
</dbReference>